<dbReference type="RefSeq" id="WP_092544058.1">
    <property type="nucleotide sequence ID" value="NZ_FOKV01000008.1"/>
</dbReference>
<dbReference type="STRING" id="1334022.SAMN04487907_10857"/>
<dbReference type="Proteomes" id="UP000199438">
    <property type="component" value="Unassembled WGS sequence"/>
</dbReference>
<name>A0A1I1LLQ9_9FLAO</name>
<organism evidence="1 2">
    <name type="scientific">Zunongwangia mangrovi</name>
    <dbReference type="NCBI Taxonomy" id="1334022"/>
    <lineage>
        <taxon>Bacteria</taxon>
        <taxon>Pseudomonadati</taxon>
        <taxon>Bacteroidota</taxon>
        <taxon>Flavobacteriia</taxon>
        <taxon>Flavobacteriales</taxon>
        <taxon>Flavobacteriaceae</taxon>
        <taxon>Zunongwangia</taxon>
    </lineage>
</organism>
<accession>A0A1I1LLQ9</accession>
<dbReference type="GO" id="GO:0016740">
    <property type="term" value="F:transferase activity"/>
    <property type="evidence" value="ECO:0007669"/>
    <property type="project" value="UniProtKB-KW"/>
</dbReference>
<dbReference type="InterPro" id="IPR052736">
    <property type="entry name" value="Stf3_sulfotransferase"/>
</dbReference>
<gene>
    <name evidence="1" type="ORF">SAMN04487907_10857</name>
</gene>
<dbReference type="EMBL" id="FOKV01000008">
    <property type="protein sequence ID" value="SFC73981.1"/>
    <property type="molecule type" value="Genomic_DNA"/>
</dbReference>
<dbReference type="PANTHER" id="PTHR36451">
    <property type="entry name" value="PAPS-DEPENDENT SULFOTRANSFERASE STF3"/>
    <property type="match status" value="1"/>
</dbReference>
<evidence type="ECO:0000313" key="1">
    <source>
        <dbReference type="EMBL" id="SFC73981.1"/>
    </source>
</evidence>
<dbReference type="InterPro" id="IPR027417">
    <property type="entry name" value="P-loop_NTPase"/>
</dbReference>
<dbReference type="Pfam" id="PF13469">
    <property type="entry name" value="Sulfotransfer_3"/>
    <property type="match status" value="1"/>
</dbReference>
<evidence type="ECO:0000313" key="2">
    <source>
        <dbReference type="Proteomes" id="UP000199438"/>
    </source>
</evidence>
<proteinExistence type="predicted"/>
<dbReference type="SUPFAM" id="SSF52540">
    <property type="entry name" value="P-loop containing nucleoside triphosphate hydrolases"/>
    <property type="match status" value="1"/>
</dbReference>
<dbReference type="Gene3D" id="3.40.50.300">
    <property type="entry name" value="P-loop containing nucleotide triphosphate hydrolases"/>
    <property type="match status" value="1"/>
</dbReference>
<sequence length="315" mass="37137">MKEENLIFIISQPRSGSTYLQNLLSNNKFVNTCSEPWVLLNFANQIKPELIDAKFDNKLALRAFEDYKSKLPSLNLTEVKKDFILNIYKPLLKNYTYVIDKTPRYWEIVNEIKALFPKSKIVILKRNPVEVARSMMITWDINGLKALAKHRRDLLLAPSIIADFCDLNRYNKNVYVVKYEKLIENNEIEIKKLYDWIGVGYTDEVLDVSKNQKYKGAFGDPYQNSVLGYKEAKKRSKRKALNEFQKCILNGYANFLGEEFLLNYGGYKFKQDGNKGHRLFSYFMDMDEKRHSDFSFKSEINYLLKQLFLRLFRII</sequence>
<dbReference type="AlphaFoldDB" id="A0A1I1LLQ9"/>
<dbReference type="PANTHER" id="PTHR36451:SF1">
    <property type="entry name" value="OMEGA-HYDROXY-BETA-DIHYDROMENAQUINONE-9 SULFOTRANSFERASE STF3"/>
    <property type="match status" value="1"/>
</dbReference>
<keyword evidence="1" id="KW-0808">Transferase</keyword>
<protein>
    <submittedName>
        <fullName evidence="1">Sulfotransferase family protein</fullName>
    </submittedName>
</protein>
<dbReference type="OrthoDB" id="9777890at2"/>
<keyword evidence="2" id="KW-1185">Reference proteome</keyword>
<reference evidence="2" key="1">
    <citation type="submission" date="2016-10" db="EMBL/GenBank/DDBJ databases">
        <authorList>
            <person name="Varghese N."/>
            <person name="Submissions S."/>
        </authorList>
    </citation>
    <scope>NUCLEOTIDE SEQUENCE [LARGE SCALE GENOMIC DNA]</scope>
    <source>
        <strain evidence="2">DSM 24499</strain>
    </source>
</reference>